<dbReference type="PANTHER" id="PTHR10333:SF42">
    <property type="entry name" value="INHIBITOR OF GROWTH PROTEIN 5"/>
    <property type="match status" value="1"/>
</dbReference>
<evidence type="ECO:0008006" key="3">
    <source>
        <dbReference type="Google" id="ProtNLM"/>
    </source>
</evidence>
<dbReference type="GO" id="GO:0006355">
    <property type="term" value="P:regulation of DNA-templated transcription"/>
    <property type="evidence" value="ECO:0007669"/>
    <property type="project" value="TreeGrafter"/>
</dbReference>
<dbReference type="EnsemblMetazoa" id="Aqu2.1.05072_001">
    <property type="protein sequence ID" value="Aqu2.1.05072_001"/>
    <property type="gene ID" value="Aqu2.1.05072"/>
</dbReference>
<dbReference type="InterPro" id="IPR011011">
    <property type="entry name" value="Znf_FYVE_PHD"/>
</dbReference>
<accession>A0A1X7SSF5</accession>
<dbReference type="Gene3D" id="3.30.40.10">
    <property type="entry name" value="Zinc/RING finger domain, C3HC4 (zinc finger)"/>
    <property type="match status" value="1"/>
</dbReference>
<dbReference type="InterPro" id="IPR013083">
    <property type="entry name" value="Znf_RING/FYVE/PHD"/>
</dbReference>
<name>A0A1X7SSF5_AMPQE</name>
<dbReference type="GO" id="GO:0006325">
    <property type="term" value="P:chromatin organization"/>
    <property type="evidence" value="ECO:0007669"/>
    <property type="project" value="UniProtKB-KW"/>
</dbReference>
<dbReference type="AlphaFoldDB" id="A0A1X7SSF5"/>
<dbReference type="SUPFAM" id="SSF57903">
    <property type="entry name" value="FYVE/PHD zinc finger"/>
    <property type="match status" value="1"/>
</dbReference>
<dbReference type="InParanoid" id="A0A1X7SSF5"/>
<protein>
    <recommendedName>
        <fullName evidence="3">Zinc finger PHD-type domain-containing protein</fullName>
    </recommendedName>
</protein>
<keyword evidence="1" id="KW-0156">Chromatin regulator</keyword>
<organism evidence="2">
    <name type="scientific">Amphimedon queenslandica</name>
    <name type="common">Sponge</name>
    <dbReference type="NCBI Taxonomy" id="400682"/>
    <lineage>
        <taxon>Eukaryota</taxon>
        <taxon>Metazoa</taxon>
        <taxon>Porifera</taxon>
        <taxon>Demospongiae</taxon>
        <taxon>Heteroscleromorpha</taxon>
        <taxon>Haplosclerida</taxon>
        <taxon>Niphatidae</taxon>
        <taxon>Amphimedon</taxon>
    </lineage>
</organism>
<reference evidence="2" key="1">
    <citation type="submission" date="2017-05" db="UniProtKB">
        <authorList>
            <consortium name="EnsemblMetazoa"/>
        </authorList>
    </citation>
    <scope>IDENTIFICATION</scope>
</reference>
<evidence type="ECO:0000313" key="2">
    <source>
        <dbReference type="EnsemblMetazoa" id="Aqu2.1.05072_001"/>
    </source>
</evidence>
<dbReference type="GO" id="GO:0005634">
    <property type="term" value="C:nucleus"/>
    <property type="evidence" value="ECO:0007669"/>
    <property type="project" value="TreeGrafter"/>
</dbReference>
<sequence length="76" mass="8507">RKECSVATCPTKGGQNLEGIKMFNRNVFIMKILHLGDVEYGQMIACDGDNCPVEWFHVDCLGLNEVPDVSLIDYSK</sequence>
<evidence type="ECO:0000256" key="1">
    <source>
        <dbReference type="ARBA" id="ARBA00022853"/>
    </source>
</evidence>
<proteinExistence type="predicted"/>
<dbReference type="STRING" id="400682.A0A1X7SSF5"/>
<dbReference type="InterPro" id="IPR028651">
    <property type="entry name" value="ING_fam"/>
</dbReference>
<dbReference type="PANTHER" id="PTHR10333">
    <property type="entry name" value="INHIBITOR OF GROWTH PROTEIN"/>
    <property type="match status" value="1"/>
</dbReference>